<gene>
    <name evidence="1" type="ORF">FRX94_03690</name>
</gene>
<sequence>MSPRLQPELIGDRCIRVRGSDTDGLVEFAVIHQLGLAHIEGQRILMFGDESAAFSSETGSWYLAVAPRAGLLETLRYAEAHLSEHHHDFLVIRNLSTDETYVQGRPNGDGSWVIEYRNGHRDRHYQLPVPNVKWVAGLMDLWMTRDRRFLNQPWKKVGYDFLLFQPDPEHPLGSVNFMETPLAARYYARPATSQFLTAVLRNLTTSVSAIPGVSLFDAPHITGDRCIQVTVAQSSAPKMFPFLLEFAAKNQLGLLDLFRHLVLLFGDEDLRVEVSTPEWTLPGVSFAGLPALLQAATQGLFDNKPVFEFHVKESGTLITAEYELGFWAIGRGRQVQEVKEAQEAADIIQAWCVPERVRRQQAQRG</sequence>
<protein>
    <submittedName>
        <fullName evidence="1">Uncharacterized protein</fullName>
    </submittedName>
</protein>
<dbReference type="EMBL" id="VOHM01000005">
    <property type="protein sequence ID" value="TWT26954.1"/>
    <property type="molecule type" value="Genomic_DNA"/>
</dbReference>
<organism evidence="1 2">
    <name type="scientific">Corynebacterium canis</name>
    <dbReference type="NCBI Taxonomy" id="679663"/>
    <lineage>
        <taxon>Bacteria</taxon>
        <taxon>Bacillati</taxon>
        <taxon>Actinomycetota</taxon>
        <taxon>Actinomycetes</taxon>
        <taxon>Mycobacteriales</taxon>
        <taxon>Corynebacteriaceae</taxon>
        <taxon>Corynebacterium</taxon>
    </lineage>
</organism>
<dbReference type="RefSeq" id="WP_146323772.1">
    <property type="nucleotide sequence ID" value="NZ_BAABLR010000015.1"/>
</dbReference>
<dbReference type="Proteomes" id="UP000320791">
    <property type="component" value="Unassembled WGS sequence"/>
</dbReference>
<accession>A0A5C5UL20</accession>
<reference evidence="1 2" key="1">
    <citation type="submission" date="2019-08" db="EMBL/GenBank/DDBJ databases">
        <authorList>
            <person name="Lei W."/>
        </authorList>
    </citation>
    <scope>NUCLEOTIDE SEQUENCE [LARGE SCALE GENOMIC DNA]</scope>
    <source>
        <strain evidence="1 2">CCUG 58627</strain>
    </source>
</reference>
<keyword evidence="2" id="KW-1185">Reference proteome</keyword>
<evidence type="ECO:0000313" key="2">
    <source>
        <dbReference type="Proteomes" id="UP000320791"/>
    </source>
</evidence>
<dbReference type="OrthoDB" id="3829914at2"/>
<dbReference type="AlphaFoldDB" id="A0A5C5UL20"/>
<proteinExistence type="predicted"/>
<name>A0A5C5UL20_9CORY</name>
<evidence type="ECO:0000313" key="1">
    <source>
        <dbReference type="EMBL" id="TWT26954.1"/>
    </source>
</evidence>
<comment type="caution">
    <text evidence="1">The sequence shown here is derived from an EMBL/GenBank/DDBJ whole genome shotgun (WGS) entry which is preliminary data.</text>
</comment>